<evidence type="ECO:0000313" key="3">
    <source>
        <dbReference type="Proteomes" id="UP000027730"/>
    </source>
</evidence>
<dbReference type="GeneID" id="25417581"/>
<gene>
    <name evidence="2" type="ORF">M436DRAFT_85757</name>
</gene>
<feature type="region of interest" description="Disordered" evidence="1">
    <location>
        <begin position="1"/>
        <end position="29"/>
    </location>
</feature>
<dbReference type="HOGENOM" id="CLU_1030498_0_0_1"/>
<name>A0A074X3D7_9PEZI</name>
<sequence length="270" mass="29990">MTSDSMNISNPAGAGSSASETTQAEATRSHAFSLSLTAYDDQTGDRSDKRVFAVESVKKMATSDARLAAIKNADPETLPSRIPLNEELELNTNDKDTTTVVWVGMLPSSTDLEEKTKMASSRGYSVNSINDIKPIEMDPKAMRATKLCTGIMTSVDSVFFFPEFRDDDATSVQKRKDTWGAKVREACDKSEDAKSGIKHEFDEIEVEDRLSISAEIIDLAQSYEKTDDISYMKEIARAAKQHVLLMTEDDEGYVKKSERRKVVKRESDSE</sequence>
<dbReference type="RefSeq" id="XP_013423342.1">
    <property type="nucleotide sequence ID" value="XM_013567888.1"/>
</dbReference>
<organism evidence="2 3">
    <name type="scientific">Aureobasidium namibiae CBS 147.97</name>
    <dbReference type="NCBI Taxonomy" id="1043004"/>
    <lineage>
        <taxon>Eukaryota</taxon>
        <taxon>Fungi</taxon>
        <taxon>Dikarya</taxon>
        <taxon>Ascomycota</taxon>
        <taxon>Pezizomycotina</taxon>
        <taxon>Dothideomycetes</taxon>
        <taxon>Dothideomycetidae</taxon>
        <taxon>Dothideales</taxon>
        <taxon>Saccotheciaceae</taxon>
        <taxon>Aureobasidium</taxon>
    </lineage>
</organism>
<protein>
    <submittedName>
        <fullName evidence="2">Uncharacterized protein</fullName>
    </submittedName>
</protein>
<keyword evidence="3" id="KW-1185">Reference proteome</keyword>
<dbReference type="AlphaFoldDB" id="A0A074X3D7"/>
<evidence type="ECO:0000313" key="2">
    <source>
        <dbReference type="EMBL" id="KEQ69106.1"/>
    </source>
</evidence>
<dbReference type="Proteomes" id="UP000027730">
    <property type="component" value="Unassembled WGS sequence"/>
</dbReference>
<reference evidence="2 3" key="1">
    <citation type="journal article" date="2014" name="BMC Genomics">
        <title>Genome sequencing of four Aureobasidium pullulans varieties: biotechnological potential, stress tolerance, and description of new species.</title>
        <authorList>
            <person name="Gostin Ar C."/>
            <person name="Ohm R.A."/>
            <person name="Kogej T."/>
            <person name="Sonjak S."/>
            <person name="Turk M."/>
            <person name="Zajc J."/>
            <person name="Zalar P."/>
            <person name="Grube M."/>
            <person name="Sun H."/>
            <person name="Han J."/>
            <person name="Sharma A."/>
            <person name="Chiniquy J."/>
            <person name="Ngan C.Y."/>
            <person name="Lipzen A."/>
            <person name="Barry K."/>
            <person name="Grigoriev I.V."/>
            <person name="Gunde-Cimerman N."/>
        </authorList>
    </citation>
    <scope>NUCLEOTIDE SEQUENCE [LARGE SCALE GENOMIC DNA]</scope>
    <source>
        <strain evidence="2 3">CBS 147.97</strain>
    </source>
</reference>
<dbReference type="EMBL" id="KL584723">
    <property type="protein sequence ID" value="KEQ69106.1"/>
    <property type="molecule type" value="Genomic_DNA"/>
</dbReference>
<proteinExistence type="predicted"/>
<dbReference type="OrthoDB" id="4158466at2759"/>
<accession>A0A074X3D7</accession>
<evidence type="ECO:0000256" key="1">
    <source>
        <dbReference type="SAM" id="MobiDB-lite"/>
    </source>
</evidence>